<gene>
    <name evidence="1" type="ORF">AMORRO_LOCUS8143</name>
</gene>
<dbReference type="Proteomes" id="UP000789342">
    <property type="component" value="Unassembled WGS sequence"/>
</dbReference>
<evidence type="ECO:0000313" key="1">
    <source>
        <dbReference type="EMBL" id="CAG8609260.1"/>
    </source>
</evidence>
<dbReference type="AlphaFoldDB" id="A0A9N9CPB2"/>
<protein>
    <submittedName>
        <fullName evidence="1">6163_t:CDS:1</fullName>
    </submittedName>
</protein>
<proteinExistence type="predicted"/>
<organism evidence="1 2">
    <name type="scientific">Acaulospora morrowiae</name>
    <dbReference type="NCBI Taxonomy" id="94023"/>
    <lineage>
        <taxon>Eukaryota</taxon>
        <taxon>Fungi</taxon>
        <taxon>Fungi incertae sedis</taxon>
        <taxon>Mucoromycota</taxon>
        <taxon>Glomeromycotina</taxon>
        <taxon>Glomeromycetes</taxon>
        <taxon>Diversisporales</taxon>
        <taxon>Acaulosporaceae</taxon>
        <taxon>Acaulospora</taxon>
    </lineage>
</organism>
<dbReference type="EMBL" id="CAJVPV010006709">
    <property type="protein sequence ID" value="CAG8609260.1"/>
    <property type="molecule type" value="Genomic_DNA"/>
</dbReference>
<comment type="caution">
    <text evidence="1">The sequence shown here is derived from an EMBL/GenBank/DDBJ whole genome shotgun (WGS) entry which is preliminary data.</text>
</comment>
<keyword evidence="2" id="KW-1185">Reference proteome</keyword>
<evidence type="ECO:0000313" key="2">
    <source>
        <dbReference type="Proteomes" id="UP000789342"/>
    </source>
</evidence>
<reference evidence="1" key="1">
    <citation type="submission" date="2021-06" db="EMBL/GenBank/DDBJ databases">
        <authorList>
            <person name="Kallberg Y."/>
            <person name="Tangrot J."/>
            <person name="Rosling A."/>
        </authorList>
    </citation>
    <scope>NUCLEOTIDE SEQUENCE</scope>
    <source>
        <strain evidence="1">CL551</strain>
    </source>
</reference>
<accession>A0A9N9CPB2</accession>
<sequence>MSPISIYFENIGAYVLFTVRSFDVFLENYQYMIVCLNGQSESGLSSGIFMGYATGRSLNSSRFVEGPTSQFVHAPSNGIYRVNSNEELTLVGFTTGIDRIPVQGAMGTFKQLAIETVTKEFAVGQQASSQAFASPYRR</sequence>
<name>A0A9N9CPB2_9GLOM</name>